<dbReference type="GO" id="GO:0003886">
    <property type="term" value="F:DNA (cytosine-5-)-methyltransferase activity"/>
    <property type="evidence" value="ECO:0007669"/>
    <property type="project" value="UniProtKB-EC"/>
</dbReference>
<dbReference type="InterPro" id="IPR050750">
    <property type="entry name" value="C5-MTase"/>
</dbReference>
<comment type="catalytic activity">
    <reaction evidence="7">
        <text>a 2'-deoxycytidine in DNA + S-adenosyl-L-methionine = a 5-methyl-2'-deoxycytidine in DNA + S-adenosyl-L-homocysteine + H(+)</text>
        <dbReference type="Rhea" id="RHEA:13681"/>
        <dbReference type="Rhea" id="RHEA-COMP:11369"/>
        <dbReference type="Rhea" id="RHEA-COMP:11370"/>
        <dbReference type="ChEBI" id="CHEBI:15378"/>
        <dbReference type="ChEBI" id="CHEBI:57856"/>
        <dbReference type="ChEBI" id="CHEBI:59789"/>
        <dbReference type="ChEBI" id="CHEBI:85452"/>
        <dbReference type="ChEBI" id="CHEBI:85454"/>
        <dbReference type="EC" id="2.1.1.37"/>
    </reaction>
</comment>
<evidence type="ECO:0000256" key="4">
    <source>
        <dbReference type="ARBA" id="ARBA00022747"/>
    </source>
</evidence>
<evidence type="ECO:0000256" key="3">
    <source>
        <dbReference type="ARBA" id="ARBA00022691"/>
    </source>
</evidence>
<dbReference type="PATRIC" id="fig|1618431.3.peg.212"/>
<dbReference type="NCBIfam" id="TIGR00675">
    <property type="entry name" value="dcm"/>
    <property type="match status" value="1"/>
</dbReference>
<dbReference type="Pfam" id="PF00145">
    <property type="entry name" value="DNA_methylase"/>
    <property type="match status" value="1"/>
</dbReference>
<accession>A0A0G0QQP8</accession>
<sequence length="390" mass="44502">MKFIDLFAGIGGFRYGLQKAARQTRSSIHCVWSNEWDRYASEVYKNHYGECDTRDIRTVITNEIPDHDLLCAGFPCQSFSIAGKRLGFEDTRGTMFFEIARIIQDKRPRYLLLENVKGLLSHNQGKTFQTILGVLTNLGYEYQWQVLNSKNFGVPQNRERLFIVGNLRRTCRPQVFPIRGEIPETTHSGDVAGTLQADYGKRDRTGGYVIKAQPVLTPERINKRQNGRRFKKEGEPMFTLTGQDRHGVIVGTLRTHKDGNGFREIKRGIAPTISARARTDGSGQPVIIDDFYPDRVRGFEKSPTLRSGRNGLKVSDKLRIRLLTPTECERLQGFPDGWTEGVSDTQRYKQLGNAVTTKVVTEIGKRLLKVVNKSERRRNEYEARTKRTKA</sequence>
<evidence type="ECO:0000256" key="2">
    <source>
        <dbReference type="ARBA" id="ARBA00022679"/>
    </source>
</evidence>
<keyword evidence="3 5" id="KW-0949">S-adenosyl-L-methionine</keyword>
<dbReference type="EMBL" id="LBYB01000001">
    <property type="protein sequence ID" value="KKR42759.1"/>
    <property type="molecule type" value="Genomic_DNA"/>
</dbReference>
<dbReference type="PANTHER" id="PTHR46098">
    <property type="entry name" value="TRNA (CYTOSINE(38)-C(5))-METHYLTRANSFERASE"/>
    <property type="match status" value="1"/>
</dbReference>
<dbReference type="InterPro" id="IPR001525">
    <property type="entry name" value="C5_MeTfrase"/>
</dbReference>
<evidence type="ECO:0000313" key="8">
    <source>
        <dbReference type="EMBL" id="KKR42759.1"/>
    </source>
</evidence>
<dbReference type="CDD" id="cd00315">
    <property type="entry name" value="Cyt_C5_DNA_methylase"/>
    <property type="match status" value="1"/>
</dbReference>
<dbReference type="AlphaFoldDB" id="A0A0G0QQP8"/>
<feature type="active site" evidence="5">
    <location>
        <position position="76"/>
    </location>
</feature>
<evidence type="ECO:0000256" key="6">
    <source>
        <dbReference type="RuleBase" id="RU000416"/>
    </source>
</evidence>
<reference evidence="8 9" key="1">
    <citation type="journal article" date="2015" name="Nature">
        <title>rRNA introns, odd ribosomes, and small enigmatic genomes across a large radiation of phyla.</title>
        <authorList>
            <person name="Brown C.T."/>
            <person name="Hug L.A."/>
            <person name="Thomas B.C."/>
            <person name="Sharon I."/>
            <person name="Castelle C.J."/>
            <person name="Singh A."/>
            <person name="Wilkins M.J."/>
            <person name="Williams K.H."/>
            <person name="Banfield J.F."/>
        </authorList>
    </citation>
    <scope>NUCLEOTIDE SEQUENCE [LARGE SCALE GENOMIC DNA]</scope>
</reference>
<dbReference type="Proteomes" id="UP000034881">
    <property type="component" value="Unassembled WGS sequence"/>
</dbReference>
<dbReference type="PROSITE" id="PS00094">
    <property type="entry name" value="C5_MTASE_1"/>
    <property type="match status" value="1"/>
</dbReference>
<comment type="caution">
    <text evidence="8">The sequence shown here is derived from an EMBL/GenBank/DDBJ whole genome shotgun (WGS) entry which is preliminary data.</text>
</comment>
<dbReference type="PRINTS" id="PR00105">
    <property type="entry name" value="C5METTRFRASE"/>
</dbReference>
<evidence type="ECO:0000256" key="5">
    <source>
        <dbReference type="PROSITE-ProRule" id="PRU01016"/>
    </source>
</evidence>
<dbReference type="PROSITE" id="PS51679">
    <property type="entry name" value="SAM_MT_C5"/>
    <property type="match status" value="1"/>
</dbReference>
<keyword evidence="4" id="KW-0680">Restriction system</keyword>
<evidence type="ECO:0000256" key="7">
    <source>
        <dbReference type="RuleBase" id="RU000417"/>
    </source>
</evidence>
<dbReference type="GO" id="GO:0032259">
    <property type="term" value="P:methylation"/>
    <property type="evidence" value="ECO:0007669"/>
    <property type="project" value="UniProtKB-KW"/>
</dbReference>
<gene>
    <name evidence="8" type="ORF">UT77_C0001G0210</name>
</gene>
<dbReference type="SUPFAM" id="SSF53335">
    <property type="entry name" value="S-adenosyl-L-methionine-dependent methyltransferases"/>
    <property type="match status" value="1"/>
</dbReference>
<comment type="similarity">
    <text evidence="5 6">Belongs to the class I-like SAM-binding methyltransferase superfamily. C5-methyltransferase family.</text>
</comment>
<keyword evidence="2 5" id="KW-0808">Transferase</keyword>
<dbReference type="EC" id="2.1.1.37" evidence="7"/>
<dbReference type="InterPro" id="IPR029063">
    <property type="entry name" value="SAM-dependent_MTases_sf"/>
</dbReference>
<dbReference type="GO" id="GO:0009307">
    <property type="term" value="P:DNA restriction-modification system"/>
    <property type="evidence" value="ECO:0007669"/>
    <property type="project" value="UniProtKB-KW"/>
</dbReference>
<protein>
    <recommendedName>
        <fullName evidence="7">Cytosine-specific methyltransferase</fullName>
        <ecNumber evidence="7">2.1.1.37</ecNumber>
    </recommendedName>
</protein>
<dbReference type="InterPro" id="IPR018117">
    <property type="entry name" value="C5_DNA_meth_AS"/>
</dbReference>
<name>A0A0G0QQP8_9BACT</name>
<evidence type="ECO:0000313" key="9">
    <source>
        <dbReference type="Proteomes" id="UP000034881"/>
    </source>
</evidence>
<dbReference type="Gene3D" id="3.90.120.10">
    <property type="entry name" value="DNA Methylase, subunit A, domain 2"/>
    <property type="match status" value="1"/>
</dbReference>
<dbReference type="Gene3D" id="3.40.50.150">
    <property type="entry name" value="Vaccinia Virus protein VP39"/>
    <property type="match status" value="1"/>
</dbReference>
<evidence type="ECO:0000256" key="1">
    <source>
        <dbReference type="ARBA" id="ARBA00022603"/>
    </source>
</evidence>
<organism evidence="8 9">
    <name type="scientific">Candidatus Daviesbacteria bacterium GW2011_GWC2_40_12</name>
    <dbReference type="NCBI Taxonomy" id="1618431"/>
    <lineage>
        <taxon>Bacteria</taxon>
        <taxon>Candidatus Daviesiibacteriota</taxon>
    </lineage>
</organism>
<proteinExistence type="inferred from homology"/>
<keyword evidence="1 5" id="KW-0489">Methyltransferase</keyword>
<dbReference type="PANTHER" id="PTHR46098:SF1">
    <property type="entry name" value="TRNA (CYTOSINE(38)-C(5))-METHYLTRANSFERASE"/>
    <property type="match status" value="1"/>
</dbReference>